<reference evidence="2 3" key="1">
    <citation type="submission" date="2017-09" db="EMBL/GenBank/DDBJ databases">
        <authorList>
            <person name="Zhang H."/>
            <person name="Hu S."/>
            <person name="Xu J."/>
            <person name="He Z."/>
        </authorList>
    </citation>
    <scope>NUCLEOTIDE SEQUENCE [LARGE SCALE GENOMIC DNA]</scope>
    <source>
        <strain evidence="2 3">TXX3120</strain>
        <plasmid evidence="2 3">p1</plasmid>
    </source>
</reference>
<dbReference type="InterPro" id="IPR019587">
    <property type="entry name" value="Polyketide_cyclase/dehydratase"/>
</dbReference>
<keyword evidence="3" id="KW-1185">Reference proteome</keyword>
<feature type="region of interest" description="Disordered" evidence="1">
    <location>
        <begin position="148"/>
        <end position="168"/>
    </location>
</feature>
<keyword evidence="2" id="KW-0614">Plasmid</keyword>
<dbReference type="SUPFAM" id="SSF55961">
    <property type="entry name" value="Bet v1-like"/>
    <property type="match status" value="1"/>
</dbReference>
<evidence type="ECO:0000313" key="2">
    <source>
        <dbReference type="EMBL" id="AYL40169.1"/>
    </source>
</evidence>
<dbReference type="CDD" id="cd07812">
    <property type="entry name" value="SRPBCC"/>
    <property type="match status" value="1"/>
</dbReference>
<geneLocation type="plasmid" evidence="2 3">
    <name>p1</name>
</geneLocation>
<dbReference type="AlphaFoldDB" id="A0A494V9F5"/>
<evidence type="ECO:0000313" key="3">
    <source>
        <dbReference type="Proteomes" id="UP000282170"/>
    </source>
</evidence>
<name>A0A494V9F5_9ACTN</name>
<proteinExistence type="predicted"/>
<gene>
    <name evidence="2" type="ORF">CNQ36_32580</name>
</gene>
<evidence type="ECO:0000256" key="1">
    <source>
        <dbReference type="SAM" id="MobiDB-lite"/>
    </source>
</evidence>
<dbReference type="InterPro" id="IPR023393">
    <property type="entry name" value="START-like_dom_sf"/>
</dbReference>
<sequence length="168" mass="18282">MAVRHRLIRTSPRSVWAVLADGTRYAEWVVGTASSRPVRGHWPELGSAIGFEVRLGPVSLSNETVVRRCEPGEALELEAKAGPLGTARISIELRPWGDQCLVLVDEHPLRGAGGTLHNVAVEALIQIRHRTMLARLAKICETEAAEAEQRRPLGQVVSPHPDEGGPRA</sequence>
<dbReference type="Proteomes" id="UP000282170">
    <property type="component" value="Plasmid p1"/>
</dbReference>
<dbReference type="Pfam" id="PF10604">
    <property type="entry name" value="Polyketide_cyc2"/>
    <property type="match status" value="1"/>
</dbReference>
<accession>A0A494V9F5</accession>
<organism evidence="2 3">
    <name type="scientific">Streptomyces fungicidicus</name>
    <dbReference type="NCBI Taxonomy" id="68203"/>
    <lineage>
        <taxon>Bacteria</taxon>
        <taxon>Bacillati</taxon>
        <taxon>Actinomycetota</taxon>
        <taxon>Actinomycetes</taxon>
        <taxon>Kitasatosporales</taxon>
        <taxon>Streptomycetaceae</taxon>
        <taxon>Streptomyces</taxon>
    </lineage>
</organism>
<dbReference type="Gene3D" id="3.30.530.20">
    <property type="match status" value="1"/>
</dbReference>
<dbReference type="EMBL" id="CP023408">
    <property type="protein sequence ID" value="AYL40169.1"/>
    <property type="molecule type" value="Genomic_DNA"/>
</dbReference>
<dbReference type="RefSeq" id="WP_121549300.1">
    <property type="nucleotide sequence ID" value="NZ_CBDRCB010000014.1"/>
</dbReference>
<protein>
    <submittedName>
        <fullName evidence="2">Polyketide cyclase</fullName>
    </submittedName>
</protein>
<dbReference type="KEGG" id="sfug:CNQ36_32580"/>